<dbReference type="Pfam" id="PF02719">
    <property type="entry name" value="Polysacc_synt_2"/>
    <property type="match status" value="1"/>
</dbReference>
<organism evidence="4 5">
    <name type="scientific">Lutibacter flavus</name>
    <dbReference type="NCBI Taxonomy" id="691689"/>
    <lineage>
        <taxon>Bacteria</taxon>
        <taxon>Pseudomonadati</taxon>
        <taxon>Bacteroidota</taxon>
        <taxon>Flavobacteriia</taxon>
        <taxon>Flavobacteriales</taxon>
        <taxon>Flavobacteriaceae</taxon>
        <taxon>Lutibacter</taxon>
    </lineage>
</organism>
<dbReference type="SUPFAM" id="SSF53335">
    <property type="entry name" value="S-adenosyl-L-methionine-dependent methyltransferases"/>
    <property type="match status" value="1"/>
</dbReference>
<dbReference type="InterPro" id="IPR029063">
    <property type="entry name" value="SAM-dependent_MTases_sf"/>
</dbReference>
<reference evidence="5" key="1">
    <citation type="submission" date="2017-06" db="EMBL/GenBank/DDBJ databases">
        <authorList>
            <person name="Varghese N."/>
            <person name="Submissions S."/>
        </authorList>
    </citation>
    <scope>NUCLEOTIDE SEQUENCE [LARGE SCALE GENOMIC DNA]</scope>
    <source>
        <strain evidence="5">DSM 27993</strain>
    </source>
</reference>
<dbReference type="PANTHER" id="PTHR43318:SF1">
    <property type="entry name" value="POLYSACCHARIDE BIOSYNTHESIS PROTEIN EPSC-RELATED"/>
    <property type="match status" value="1"/>
</dbReference>
<feature type="transmembrane region" description="Helical" evidence="2">
    <location>
        <begin position="115"/>
        <end position="134"/>
    </location>
</feature>
<keyword evidence="2" id="KW-0812">Transmembrane</keyword>
<dbReference type="Proteomes" id="UP000198412">
    <property type="component" value="Unassembled WGS sequence"/>
</dbReference>
<evidence type="ECO:0000313" key="4">
    <source>
        <dbReference type="EMBL" id="SNR80243.1"/>
    </source>
</evidence>
<sequence length="633" mass="71750">MINSVFINLLKRNTPRWLVLIIDVYIVLNTFILSYLIRFDFSLSFDTSKFILQFPIVIIASLIGFFLIGSYKGVIRHTGIRDSINVFLASLTIFVLMIGIVLLNRQFNWVSEFTIPRSIIVIHFLLNVTLLIASRVIYKELYRLLMTGSDIEKRVMIYGAGEAGMLAYSVLHDDKKNKVQIVGFIDDDKRKSGSKINGVPVFNSKKVNTSFVENKNIDEIILSIQNIKPSRLLQIVGSVSKLPLKVKIVPPIKSWIDGDLNAKQIRSVKIEDLLGRTPIELNNPILHQEFNNKVILITGAAGSIGSEIARQVSSFKYKQIILIDQAESELYNLQQYFINKKNDNIKAIVADIQNKDRMEFLFVKYKPNLVFHAAAYKHVPFMEDNPYEAVRTNVLGSKNIADISVKNHVEKMVMISTDKAVNPTNVMGGTKRIAEMYMNCLNENGHTKFITTRFGNVLGSNGSVIPLFQSQIDKGGPLTVTHKDITRYFMTIPEACQLVLEAGCMGQGGEIFVFDMGNSIKIYDLALNMIRLSGLKYPEEIDIEITGLRPGEKIYEELIGDKENVINTHHEKIMIAKVASLNTDIIKQQIEELCIVNNEADYEQTVLKMKQIVPEFISNNSKYEKLDIKTIFY</sequence>
<dbReference type="EMBL" id="FZNX01000006">
    <property type="protein sequence ID" value="SNR80243.1"/>
    <property type="molecule type" value="Genomic_DNA"/>
</dbReference>
<protein>
    <submittedName>
        <fullName evidence="4">NDP-sugar epimerase, includes UDP-GlcNAc-inverting 4,6-dehydratase FlaA1 and capsular polysaccharide biosynthesis protein EpsC</fullName>
    </submittedName>
</protein>
<dbReference type="PANTHER" id="PTHR43318">
    <property type="entry name" value="UDP-N-ACETYLGLUCOSAMINE 4,6-DEHYDRATASE"/>
    <property type="match status" value="1"/>
</dbReference>
<dbReference type="OrthoDB" id="9803111at2"/>
<evidence type="ECO:0000259" key="3">
    <source>
        <dbReference type="Pfam" id="PF02719"/>
    </source>
</evidence>
<keyword evidence="5" id="KW-1185">Reference proteome</keyword>
<evidence type="ECO:0000256" key="2">
    <source>
        <dbReference type="SAM" id="Phobius"/>
    </source>
</evidence>
<evidence type="ECO:0000256" key="1">
    <source>
        <dbReference type="ARBA" id="ARBA00007430"/>
    </source>
</evidence>
<dbReference type="AlphaFoldDB" id="A0A238ZBV5"/>
<name>A0A238ZBV5_9FLAO</name>
<keyword evidence="2" id="KW-1133">Transmembrane helix</keyword>
<dbReference type="Pfam" id="PF13727">
    <property type="entry name" value="CoA_binding_3"/>
    <property type="match status" value="1"/>
</dbReference>
<feature type="transmembrane region" description="Helical" evidence="2">
    <location>
        <begin position="83"/>
        <end position="103"/>
    </location>
</feature>
<accession>A0A238ZBV5</accession>
<dbReference type="RefSeq" id="WP_089379437.1">
    <property type="nucleotide sequence ID" value="NZ_FZNX01000006.1"/>
</dbReference>
<evidence type="ECO:0000313" key="5">
    <source>
        <dbReference type="Proteomes" id="UP000198412"/>
    </source>
</evidence>
<keyword evidence="2" id="KW-0472">Membrane</keyword>
<feature type="transmembrane region" description="Helical" evidence="2">
    <location>
        <begin position="50"/>
        <end position="71"/>
    </location>
</feature>
<comment type="similarity">
    <text evidence="1">Belongs to the polysaccharide synthase family.</text>
</comment>
<dbReference type="CDD" id="cd05237">
    <property type="entry name" value="UDP_invert_4-6DH_SDR_e"/>
    <property type="match status" value="1"/>
</dbReference>
<dbReference type="SUPFAM" id="SSF51735">
    <property type="entry name" value="NAD(P)-binding Rossmann-fold domains"/>
    <property type="match status" value="1"/>
</dbReference>
<dbReference type="Gene3D" id="3.40.50.720">
    <property type="entry name" value="NAD(P)-binding Rossmann-like Domain"/>
    <property type="match status" value="2"/>
</dbReference>
<gene>
    <name evidence="4" type="ORF">SAMN04488111_3180</name>
</gene>
<dbReference type="InterPro" id="IPR051203">
    <property type="entry name" value="Polysaccharide_Synthase-Rel"/>
</dbReference>
<dbReference type="InterPro" id="IPR036291">
    <property type="entry name" value="NAD(P)-bd_dom_sf"/>
</dbReference>
<proteinExistence type="inferred from homology"/>
<dbReference type="InterPro" id="IPR003869">
    <property type="entry name" value="Polysac_CapD-like"/>
</dbReference>
<feature type="domain" description="Polysaccharide biosynthesis protein CapD-like" evidence="3">
    <location>
        <begin position="295"/>
        <end position="577"/>
    </location>
</feature>
<feature type="transmembrane region" description="Helical" evidence="2">
    <location>
        <begin position="17"/>
        <end position="38"/>
    </location>
</feature>